<dbReference type="EMBL" id="SJDL01000013">
    <property type="protein sequence ID" value="TBW56051.1"/>
    <property type="molecule type" value="Genomic_DNA"/>
</dbReference>
<feature type="domain" description="Beta-lactamase hydrolase-like protein phosphatase-like" evidence="1">
    <location>
        <begin position="3"/>
        <end position="109"/>
    </location>
</feature>
<evidence type="ECO:0000313" key="2">
    <source>
        <dbReference type="EMBL" id="TBW56051.1"/>
    </source>
</evidence>
<dbReference type="CDD" id="cd14503">
    <property type="entry name" value="PTP-bact"/>
    <property type="match status" value="1"/>
</dbReference>
<dbReference type="Proteomes" id="UP000313645">
    <property type="component" value="Unassembled WGS sequence"/>
</dbReference>
<dbReference type="Gene3D" id="3.90.190.10">
    <property type="entry name" value="Protein tyrosine phosphatase superfamily"/>
    <property type="match status" value="1"/>
</dbReference>
<proteinExistence type="predicted"/>
<gene>
    <name evidence="2" type="ORF">EZI54_10445</name>
</gene>
<reference evidence="2 3" key="1">
    <citation type="submission" date="2019-02" db="EMBL/GenBank/DDBJ databases">
        <title>Marinobacter halodurans sp. nov., a marine bacterium isolated from sea tidal flat.</title>
        <authorList>
            <person name="Yoo Y."/>
            <person name="Lee D.W."/>
            <person name="Kim B.S."/>
            <person name="Kim J.-J."/>
        </authorList>
    </citation>
    <scope>NUCLEOTIDE SEQUENCE [LARGE SCALE GENOMIC DNA]</scope>
    <source>
        <strain evidence="2 3">YJ-S3-2</strain>
    </source>
</reference>
<evidence type="ECO:0000313" key="3">
    <source>
        <dbReference type="Proteomes" id="UP000313645"/>
    </source>
</evidence>
<dbReference type="NCBIfam" id="TIGR01244">
    <property type="entry name" value="TIGR01244 family sulfur transferase"/>
    <property type="match status" value="1"/>
</dbReference>
<sequence length="144" mass="15940">MELHKLDDDLTVAPQITVEDVAEAARAGFKTLVSNRPDGEGDDQPATDDIAQAARENGMEWVYLPVQSGNVTDDDVEKFAPVLETASKPILAFCRTGTRCSTLWALSRARQHNIDKLLQTARAEGYDLGKQRERMLRLAAERKG</sequence>
<comment type="caution">
    <text evidence="2">The sequence shown here is derived from an EMBL/GenBank/DDBJ whole genome shotgun (WGS) entry which is preliminary data.</text>
</comment>
<protein>
    <submittedName>
        <fullName evidence="2">TIGR01244 family phosphatase</fullName>
    </submittedName>
</protein>
<accession>A0ABY1ZMG9</accession>
<dbReference type="InterPro" id="IPR029021">
    <property type="entry name" value="Prot-tyrosine_phosphatase-like"/>
</dbReference>
<dbReference type="InterPro" id="IPR005939">
    <property type="entry name" value="BLH_phosphatase-like"/>
</dbReference>
<dbReference type="RefSeq" id="WP_131481713.1">
    <property type="nucleotide sequence ID" value="NZ_SJDL01000013.1"/>
</dbReference>
<dbReference type="SUPFAM" id="SSF52799">
    <property type="entry name" value="(Phosphotyrosine protein) phosphatases II"/>
    <property type="match status" value="1"/>
</dbReference>
<name>A0ABY1ZMG9_9GAMM</name>
<evidence type="ECO:0000259" key="1">
    <source>
        <dbReference type="Pfam" id="PF04273"/>
    </source>
</evidence>
<dbReference type="Pfam" id="PF04273">
    <property type="entry name" value="BLH_phosphatase"/>
    <property type="match status" value="1"/>
</dbReference>
<organism evidence="2 3">
    <name type="scientific">Marinobacter halodurans</name>
    <dbReference type="NCBI Taxonomy" id="2528979"/>
    <lineage>
        <taxon>Bacteria</taxon>
        <taxon>Pseudomonadati</taxon>
        <taxon>Pseudomonadota</taxon>
        <taxon>Gammaproteobacteria</taxon>
        <taxon>Pseudomonadales</taxon>
        <taxon>Marinobacteraceae</taxon>
        <taxon>Marinobacter</taxon>
    </lineage>
</organism>
<keyword evidence="3" id="KW-1185">Reference proteome</keyword>